<protein>
    <submittedName>
        <fullName evidence="3">Faf6405f-7c81-4746-8b05-9628ef49b0a1</fullName>
    </submittedName>
</protein>
<feature type="transmembrane region" description="Helical" evidence="2">
    <location>
        <begin position="41"/>
        <end position="61"/>
    </location>
</feature>
<feature type="compositionally biased region" description="Basic residues" evidence="1">
    <location>
        <begin position="179"/>
        <end position="213"/>
    </location>
</feature>
<dbReference type="EMBL" id="OUUZ01000013">
    <property type="protein sequence ID" value="SPQ24649.1"/>
    <property type="molecule type" value="Genomic_DNA"/>
</dbReference>
<keyword evidence="2" id="KW-0472">Membrane</keyword>
<accession>A0A3S4F1I1</accession>
<keyword evidence="2" id="KW-0812">Transmembrane</keyword>
<reference evidence="3 4" key="1">
    <citation type="submission" date="2018-04" db="EMBL/GenBank/DDBJ databases">
        <authorList>
            <person name="Huttner S."/>
            <person name="Dainat J."/>
        </authorList>
    </citation>
    <scope>NUCLEOTIDE SEQUENCE [LARGE SCALE GENOMIC DNA]</scope>
</reference>
<evidence type="ECO:0000256" key="2">
    <source>
        <dbReference type="SAM" id="Phobius"/>
    </source>
</evidence>
<feature type="region of interest" description="Disordered" evidence="1">
    <location>
        <begin position="175"/>
        <end position="213"/>
    </location>
</feature>
<keyword evidence="2" id="KW-1133">Transmembrane helix</keyword>
<evidence type="ECO:0000313" key="3">
    <source>
        <dbReference type="EMBL" id="SPQ24649.1"/>
    </source>
</evidence>
<gene>
    <name evidence="3" type="ORF">TT172_LOCUS7068</name>
</gene>
<feature type="transmembrane region" description="Helical" evidence="2">
    <location>
        <begin position="137"/>
        <end position="161"/>
    </location>
</feature>
<evidence type="ECO:0000256" key="1">
    <source>
        <dbReference type="SAM" id="MobiDB-lite"/>
    </source>
</evidence>
<dbReference type="AlphaFoldDB" id="A0A3S4F1I1"/>
<proteinExistence type="predicted"/>
<feature type="transmembrane region" description="Helical" evidence="2">
    <location>
        <begin position="73"/>
        <end position="91"/>
    </location>
</feature>
<organism evidence="3 4">
    <name type="scientific">Thermothielavioides terrestris</name>
    <dbReference type="NCBI Taxonomy" id="2587410"/>
    <lineage>
        <taxon>Eukaryota</taxon>
        <taxon>Fungi</taxon>
        <taxon>Dikarya</taxon>
        <taxon>Ascomycota</taxon>
        <taxon>Pezizomycotina</taxon>
        <taxon>Sordariomycetes</taxon>
        <taxon>Sordariomycetidae</taxon>
        <taxon>Sordariales</taxon>
        <taxon>Chaetomiaceae</taxon>
        <taxon>Thermothielavioides</taxon>
    </lineage>
</organism>
<sequence length="213" mass="23929">MLFAILFTFWRFAEIVTLIPIMGMLAWFVNGYLNANLLTPTYILLLFIVSVLALAWAIFTLFSYHRSSSNARFVALVDLAFFGALIAGVYYQRFIAAVDCATVQPGSPVDIDLGIFGSASLRIGTGLDVTIDKTCSMLKACFALGIMNVVFFFVTAVLAWIHGDRAVREERRYVETRRVSHSRHRSHSHSRSRHGGGSRHSSHSRHSHRRAYV</sequence>
<evidence type="ECO:0000313" key="4">
    <source>
        <dbReference type="Proteomes" id="UP000289323"/>
    </source>
</evidence>
<dbReference type="Proteomes" id="UP000289323">
    <property type="component" value="Unassembled WGS sequence"/>
</dbReference>
<name>A0A3S4F1I1_9PEZI</name>
<feature type="transmembrane region" description="Helical" evidence="2">
    <location>
        <begin position="12"/>
        <end position="29"/>
    </location>
</feature>